<feature type="transmembrane region" description="Helical" evidence="10">
    <location>
        <begin position="7"/>
        <end position="22"/>
    </location>
</feature>
<feature type="transmembrane region" description="Helical" evidence="10">
    <location>
        <begin position="77"/>
        <end position="98"/>
    </location>
</feature>
<dbReference type="InterPro" id="IPR000515">
    <property type="entry name" value="MetI-like"/>
</dbReference>
<evidence type="ECO:0000256" key="1">
    <source>
        <dbReference type="ARBA" id="ARBA00003159"/>
    </source>
</evidence>
<keyword evidence="5" id="KW-1003">Cell membrane</keyword>
<dbReference type="Gene3D" id="1.10.3720.10">
    <property type="entry name" value="MetI-like"/>
    <property type="match status" value="1"/>
</dbReference>
<comment type="subcellular location">
    <subcellularLocation>
        <location evidence="2">Cell inner membrane</location>
        <topology evidence="2">Multi-pass membrane protein</topology>
    </subcellularLocation>
    <subcellularLocation>
        <location evidence="10">Cell membrane</location>
        <topology evidence="10">Multi-pass membrane protein</topology>
    </subcellularLocation>
</comment>
<dbReference type="CDD" id="cd06261">
    <property type="entry name" value="TM_PBP2"/>
    <property type="match status" value="1"/>
</dbReference>
<feature type="domain" description="ABC transmembrane type-1" evidence="11">
    <location>
        <begin position="38"/>
        <end position="228"/>
    </location>
</feature>
<dbReference type="InterPro" id="IPR035906">
    <property type="entry name" value="MetI-like_sf"/>
</dbReference>
<evidence type="ECO:0000256" key="7">
    <source>
        <dbReference type="ARBA" id="ARBA00022970"/>
    </source>
</evidence>
<dbReference type="Proteomes" id="UP000786183">
    <property type="component" value="Unassembled WGS sequence"/>
</dbReference>
<keyword evidence="8 10" id="KW-1133">Transmembrane helix</keyword>
<feature type="transmembrane region" description="Helical" evidence="10">
    <location>
        <begin position="42"/>
        <end position="65"/>
    </location>
</feature>
<evidence type="ECO:0000256" key="8">
    <source>
        <dbReference type="ARBA" id="ARBA00022989"/>
    </source>
</evidence>
<dbReference type="SUPFAM" id="SSF161098">
    <property type="entry name" value="MetI-like"/>
    <property type="match status" value="1"/>
</dbReference>
<sequence>MVYAIKTLIPLAIVILITNYFYPFELSKQENLDYLKSYGTTLLLTSSGLVIGLAGGFILAFLLCLKNNILTALINEYLDFIRGIPIVLLLMIFAFYIFTEQGIMNIDNALYVAIIAIGLNSTAYVTEIIRSGIQSVDKGQMEAARAMGLSNLQAMRMIIFPQALKNIIPALANEFISLFKETSVVSFISVIDLTFQSKIFQGILYDPKPYIFAGVVYYASVKIFTVCVRILEARLKKND</sequence>
<dbReference type="Pfam" id="PF00528">
    <property type="entry name" value="BPD_transp_1"/>
    <property type="match status" value="1"/>
</dbReference>
<feature type="transmembrane region" description="Helical" evidence="10">
    <location>
        <begin position="110"/>
        <end position="129"/>
    </location>
</feature>
<comment type="caution">
    <text evidence="12">The sequence shown here is derived from an EMBL/GenBank/DDBJ whole genome shotgun (WGS) entry which is preliminary data.</text>
</comment>
<dbReference type="InterPro" id="IPR010065">
    <property type="entry name" value="AA_ABC_transptr_permease_3TM"/>
</dbReference>
<accession>A0ABS7WSI1</accession>
<name>A0ABS7WSI1_9BACT</name>
<proteinExistence type="inferred from homology"/>
<organism evidence="12 13">
    <name type="scientific">Campylobacter canadensis</name>
    <dbReference type="NCBI Taxonomy" id="449520"/>
    <lineage>
        <taxon>Bacteria</taxon>
        <taxon>Pseudomonadati</taxon>
        <taxon>Campylobacterota</taxon>
        <taxon>Epsilonproteobacteria</taxon>
        <taxon>Campylobacterales</taxon>
        <taxon>Campylobacteraceae</taxon>
        <taxon>Campylobacter</taxon>
    </lineage>
</organism>
<dbReference type="PANTHER" id="PTHR30614:SF20">
    <property type="entry name" value="GLUTAMINE TRANSPORT SYSTEM PERMEASE PROTEIN GLNP"/>
    <property type="match status" value="1"/>
</dbReference>
<evidence type="ECO:0000259" key="11">
    <source>
        <dbReference type="PROSITE" id="PS50928"/>
    </source>
</evidence>
<dbReference type="EMBL" id="JACGBB010000013">
    <property type="protein sequence ID" value="MBZ7987713.1"/>
    <property type="molecule type" value="Genomic_DNA"/>
</dbReference>
<feature type="transmembrane region" description="Helical" evidence="10">
    <location>
        <begin position="184"/>
        <end position="204"/>
    </location>
</feature>
<dbReference type="PANTHER" id="PTHR30614">
    <property type="entry name" value="MEMBRANE COMPONENT OF AMINO ACID ABC TRANSPORTER"/>
    <property type="match status" value="1"/>
</dbReference>
<evidence type="ECO:0000256" key="4">
    <source>
        <dbReference type="ARBA" id="ARBA00022448"/>
    </source>
</evidence>
<comment type="function">
    <text evidence="1">Part of the binding-protein-dependent transport system for glutamine; probably responsible for the translocation of the substrate across the membrane.</text>
</comment>
<evidence type="ECO:0000256" key="3">
    <source>
        <dbReference type="ARBA" id="ARBA00010072"/>
    </source>
</evidence>
<keyword evidence="13" id="KW-1185">Reference proteome</keyword>
<feature type="transmembrane region" description="Helical" evidence="10">
    <location>
        <begin position="210"/>
        <end position="231"/>
    </location>
</feature>
<evidence type="ECO:0000256" key="10">
    <source>
        <dbReference type="RuleBase" id="RU363032"/>
    </source>
</evidence>
<keyword evidence="7" id="KW-0029">Amino-acid transport</keyword>
<protein>
    <submittedName>
        <fullName evidence="12">Amino acid ABC transporter permease</fullName>
    </submittedName>
</protein>
<evidence type="ECO:0000313" key="13">
    <source>
        <dbReference type="Proteomes" id="UP000786183"/>
    </source>
</evidence>
<dbReference type="PROSITE" id="PS50928">
    <property type="entry name" value="ABC_TM1"/>
    <property type="match status" value="1"/>
</dbReference>
<comment type="similarity">
    <text evidence="3">Belongs to the binding-protein-dependent transport system permease family. HisMQ subfamily.</text>
</comment>
<evidence type="ECO:0000256" key="5">
    <source>
        <dbReference type="ARBA" id="ARBA00022475"/>
    </source>
</evidence>
<gene>
    <name evidence="12" type="ORF">AVCANL283_06315</name>
</gene>
<keyword evidence="9 10" id="KW-0472">Membrane</keyword>
<keyword evidence="4 10" id="KW-0813">Transport</keyword>
<dbReference type="NCBIfam" id="TIGR01726">
    <property type="entry name" value="HEQRo_perm_3TM"/>
    <property type="match status" value="1"/>
</dbReference>
<evidence type="ECO:0000256" key="6">
    <source>
        <dbReference type="ARBA" id="ARBA00022692"/>
    </source>
</evidence>
<reference evidence="12 13" key="1">
    <citation type="submission" date="2020-07" db="EMBL/GenBank/DDBJ databases">
        <title>Transfer of Campylobacter canadensis to the novel genus Avispirillum gen. nov., that also includes two novel species recovered from migratory waterfowl: Avispirillum anseris sp. nov. and Avispirillum brantae sp. nov.</title>
        <authorList>
            <person name="Miller W.G."/>
            <person name="Chapman M.H."/>
            <person name="Yee E."/>
            <person name="Inglis G.D."/>
        </authorList>
    </citation>
    <scope>NUCLEOTIDE SEQUENCE [LARGE SCALE GENOMIC DNA]</scope>
    <source>
        <strain evidence="12 13">L283</strain>
    </source>
</reference>
<dbReference type="InterPro" id="IPR043429">
    <property type="entry name" value="ArtM/GltK/GlnP/TcyL/YhdX-like"/>
</dbReference>
<evidence type="ECO:0000313" key="12">
    <source>
        <dbReference type="EMBL" id="MBZ7987713.1"/>
    </source>
</evidence>
<evidence type="ECO:0000256" key="2">
    <source>
        <dbReference type="ARBA" id="ARBA00004429"/>
    </source>
</evidence>
<evidence type="ECO:0000256" key="9">
    <source>
        <dbReference type="ARBA" id="ARBA00023136"/>
    </source>
</evidence>
<keyword evidence="6 10" id="KW-0812">Transmembrane</keyword>